<comment type="caution">
    <text evidence="2">The sequence shown here is derived from an EMBL/GenBank/DDBJ whole genome shotgun (WGS) entry which is preliminary data.</text>
</comment>
<dbReference type="GeneID" id="98300491"/>
<reference evidence="2 3" key="1">
    <citation type="submission" date="2014-03" db="EMBL/GenBank/DDBJ databases">
        <title>Genomics of Bifidobacteria.</title>
        <authorList>
            <person name="Ventura M."/>
            <person name="Milani C."/>
            <person name="Lugli G.A."/>
        </authorList>
    </citation>
    <scope>NUCLEOTIDE SEQUENCE [LARGE SCALE GENOMIC DNA]</scope>
    <source>
        <strain evidence="2 3">LMG 21775</strain>
    </source>
</reference>
<accession>A0A087CGN4</accession>
<evidence type="ECO:0000313" key="3">
    <source>
        <dbReference type="Proteomes" id="UP000029050"/>
    </source>
</evidence>
<gene>
    <name evidence="2" type="ORF">BPSY_1285</name>
</gene>
<dbReference type="RefSeq" id="WP_033496680.1">
    <property type="nucleotide sequence ID" value="NZ_JGZI01000009.1"/>
</dbReference>
<organism evidence="2 3">
    <name type="scientific">Bifidobacterium psychraerophilum</name>
    <dbReference type="NCBI Taxonomy" id="218140"/>
    <lineage>
        <taxon>Bacteria</taxon>
        <taxon>Bacillati</taxon>
        <taxon>Actinomycetota</taxon>
        <taxon>Actinomycetes</taxon>
        <taxon>Bifidobacteriales</taxon>
        <taxon>Bifidobacteriaceae</taxon>
        <taxon>Bifidobacterium</taxon>
    </lineage>
</organism>
<dbReference type="Gene3D" id="3.40.630.30">
    <property type="match status" value="1"/>
</dbReference>
<dbReference type="Pfam" id="PF00583">
    <property type="entry name" value="Acetyltransf_1"/>
    <property type="match status" value="1"/>
</dbReference>
<keyword evidence="2" id="KW-0808">Transferase</keyword>
<proteinExistence type="predicted"/>
<dbReference type="GO" id="GO:0016747">
    <property type="term" value="F:acyltransferase activity, transferring groups other than amino-acyl groups"/>
    <property type="evidence" value="ECO:0007669"/>
    <property type="project" value="InterPro"/>
</dbReference>
<dbReference type="EMBL" id="JGZI01000009">
    <property type="protein sequence ID" value="KFI82434.1"/>
    <property type="molecule type" value="Genomic_DNA"/>
</dbReference>
<sequence length="154" mass="17296">MEEEPTEERISFVAIDHSNFSDAIALKRPEDEDYVAPVLYSLAEAWLYRAEGSVDPFLACLDGKAIAFVMTHTQRSSRTLDIWRLLIPPESTNRGFGTRILKKLIAESRRSGAYDALELSYVPGNALAEHVYDKMGFIPTGDLDDGEIIMRLTL</sequence>
<protein>
    <submittedName>
        <fullName evidence="2">Histone acetyltransferase HPA2-like acetyltransferase</fullName>
    </submittedName>
</protein>
<dbReference type="STRING" id="218140.BPSY_1285"/>
<evidence type="ECO:0000313" key="2">
    <source>
        <dbReference type="EMBL" id="KFI82434.1"/>
    </source>
</evidence>
<evidence type="ECO:0000259" key="1">
    <source>
        <dbReference type="PROSITE" id="PS51186"/>
    </source>
</evidence>
<dbReference type="eggNOG" id="COG1670">
    <property type="taxonomic scope" value="Bacteria"/>
</dbReference>
<dbReference type="InterPro" id="IPR016181">
    <property type="entry name" value="Acyl_CoA_acyltransferase"/>
</dbReference>
<dbReference type="OrthoDB" id="3526335at2"/>
<feature type="domain" description="N-acetyltransferase" evidence="1">
    <location>
        <begin position="10"/>
        <end position="154"/>
    </location>
</feature>
<dbReference type="AlphaFoldDB" id="A0A087CGN4"/>
<dbReference type="PROSITE" id="PS51186">
    <property type="entry name" value="GNAT"/>
    <property type="match status" value="1"/>
</dbReference>
<keyword evidence="3" id="KW-1185">Reference proteome</keyword>
<dbReference type="Proteomes" id="UP000029050">
    <property type="component" value="Unassembled WGS sequence"/>
</dbReference>
<dbReference type="InterPro" id="IPR000182">
    <property type="entry name" value="GNAT_dom"/>
</dbReference>
<dbReference type="SUPFAM" id="SSF55729">
    <property type="entry name" value="Acyl-CoA N-acyltransferases (Nat)"/>
    <property type="match status" value="1"/>
</dbReference>
<name>A0A087CGN4_9BIFI</name>
<dbReference type="CDD" id="cd04301">
    <property type="entry name" value="NAT_SF"/>
    <property type="match status" value="1"/>
</dbReference>